<protein>
    <recommendedName>
        <fullName evidence="4">Transcription factor 25</fullName>
    </recommendedName>
</protein>
<dbReference type="Pfam" id="PF04910">
    <property type="entry name" value="Tcf25"/>
    <property type="match status" value="1"/>
</dbReference>
<feature type="region of interest" description="Disordered" evidence="1">
    <location>
        <begin position="75"/>
        <end position="102"/>
    </location>
</feature>
<dbReference type="EMBL" id="KV893792">
    <property type="protein sequence ID" value="OON18849.1"/>
    <property type="molecule type" value="Genomic_DNA"/>
</dbReference>
<evidence type="ECO:0000313" key="3">
    <source>
        <dbReference type="Proteomes" id="UP000243686"/>
    </source>
</evidence>
<evidence type="ECO:0000313" key="2">
    <source>
        <dbReference type="EMBL" id="OON18849.1"/>
    </source>
</evidence>
<reference evidence="2 3" key="1">
    <citation type="submission" date="2015-03" db="EMBL/GenBank/DDBJ databases">
        <title>Draft genome of the nematode, Opisthorchis viverrini.</title>
        <authorList>
            <person name="Mitreva M."/>
        </authorList>
    </citation>
    <scope>NUCLEOTIDE SEQUENCE [LARGE SCALE GENOMIC DNA]</scope>
    <source>
        <strain evidence="2">Khon Kaen</strain>
    </source>
</reference>
<proteinExistence type="predicted"/>
<evidence type="ECO:0000256" key="1">
    <source>
        <dbReference type="SAM" id="MobiDB-lite"/>
    </source>
</evidence>
<evidence type="ECO:0008006" key="4">
    <source>
        <dbReference type="Google" id="ProtNLM"/>
    </source>
</evidence>
<dbReference type="AlphaFoldDB" id="A0A1S8WWD3"/>
<name>A0A1S8WWD3_OPIVI</name>
<keyword evidence="3" id="KW-1185">Reference proteome</keyword>
<dbReference type="Proteomes" id="UP000243686">
    <property type="component" value="Unassembled WGS sequence"/>
</dbReference>
<dbReference type="PANTHER" id="PTHR22684:SF0">
    <property type="entry name" value="RIBOSOME QUALITY CONTROL COMPLEX SUBUNIT TCF25"/>
    <property type="match status" value="1"/>
</dbReference>
<dbReference type="PANTHER" id="PTHR22684">
    <property type="entry name" value="NULP1-RELATED"/>
    <property type="match status" value="1"/>
</dbReference>
<dbReference type="InterPro" id="IPR006994">
    <property type="entry name" value="TCF25/Rqc1"/>
</dbReference>
<feature type="compositionally biased region" description="Basic residues" evidence="1">
    <location>
        <begin position="86"/>
        <end position="97"/>
    </location>
</feature>
<gene>
    <name evidence="2" type="ORF">X801_05292</name>
</gene>
<sequence>MENRDLPSASTVPKDPFCHQMSSRALRRITRGTDFASAEQPDLDESTELASPSSSSFSAFVLLVSSQDDICNPAEVSGEEQSVVPKTKKKRKSKMKTTKNAPVKTTQTTDLLVVTGKTLDPVMELARIFGPSAIRDAGMNPHQQHPQAQCRTKRGPLVRIKLSWPPITRFGLDMERLPDGSYTFTHNKDYRNIQKAFYSALDSMDPNNFMHILTDCPYHIDSLLQLSEILMHQDNSEMGSDLLERVLHAYQSGFHPCFNPLVGTCRLDYKRQENRGLFVALFRYVLYIGMRGCYRSALDYCKILLSLDVEDDPLAVLLMVDHYALLSGQYEWLISLYEWLNPSRNLYLLPNFALSVALSAKFLRDSRIQPSGIRDADLLIQDALILFPGFVTRLLKHASIGNVTNLDRSILFGGEVQREPESLGRLLDLYVARTRHLWTSPDVQTWLESNVETVLILVEPEKCPELSTQPHRPTDSRLMEYAKRYTSESPHMLITSSSVDSKLHAAIGQLLICLCLTRLSMTDIYPPFATYPVLVVSFRRQTCYPSLPLNVLRHLLLAELPEAPPIIPPHLQATQIYGFDPLPPKDSVDIYSPEEESYPAQRALIEMGVADGSNDTAGTSMTAHLTSVVERLAAALRHVLDFHRDTAADDSEPQDPAANQQ</sequence>
<organism evidence="2 3">
    <name type="scientific">Opisthorchis viverrini</name>
    <name type="common">Southeast Asian liver fluke</name>
    <dbReference type="NCBI Taxonomy" id="6198"/>
    <lineage>
        <taxon>Eukaryota</taxon>
        <taxon>Metazoa</taxon>
        <taxon>Spiralia</taxon>
        <taxon>Lophotrochozoa</taxon>
        <taxon>Platyhelminthes</taxon>
        <taxon>Trematoda</taxon>
        <taxon>Digenea</taxon>
        <taxon>Opisthorchiida</taxon>
        <taxon>Opisthorchiata</taxon>
        <taxon>Opisthorchiidae</taxon>
        <taxon>Opisthorchis</taxon>
    </lineage>
</organism>
<feature type="region of interest" description="Disordered" evidence="1">
    <location>
        <begin position="29"/>
        <end position="53"/>
    </location>
</feature>
<dbReference type="GO" id="GO:1990112">
    <property type="term" value="C:RQC complex"/>
    <property type="evidence" value="ECO:0007669"/>
    <property type="project" value="TreeGrafter"/>
</dbReference>
<accession>A0A1S8WWD3</accession>